<dbReference type="AlphaFoldDB" id="A0A921IK78"/>
<protein>
    <submittedName>
        <fullName evidence="4">Zinc ribbon domain-containing protein</fullName>
    </submittedName>
</protein>
<evidence type="ECO:0000313" key="5">
    <source>
        <dbReference type="Proteomes" id="UP000782880"/>
    </source>
</evidence>
<dbReference type="Proteomes" id="UP000782880">
    <property type="component" value="Unassembled WGS sequence"/>
</dbReference>
<feature type="domain" description="Putative zinc-ribbon" evidence="3">
    <location>
        <begin position="3"/>
        <end position="24"/>
    </location>
</feature>
<gene>
    <name evidence="4" type="ORF">K8V20_09685</name>
</gene>
<feature type="region of interest" description="Disordered" evidence="1">
    <location>
        <begin position="30"/>
        <end position="51"/>
    </location>
</feature>
<reference evidence="4" key="1">
    <citation type="journal article" date="2021" name="PeerJ">
        <title>Extensive microbial diversity within the chicken gut microbiome revealed by metagenomics and culture.</title>
        <authorList>
            <person name="Gilroy R."/>
            <person name="Ravi A."/>
            <person name="Getino M."/>
            <person name="Pursley I."/>
            <person name="Horton D.L."/>
            <person name="Alikhan N.F."/>
            <person name="Baker D."/>
            <person name="Gharbi K."/>
            <person name="Hall N."/>
            <person name="Watson M."/>
            <person name="Adriaenssens E.M."/>
            <person name="Foster-Nyarko E."/>
            <person name="Jarju S."/>
            <person name="Secka A."/>
            <person name="Antonio M."/>
            <person name="Oren A."/>
            <person name="Chaudhuri R.R."/>
            <person name="La Ragione R."/>
            <person name="Hildebrand F."/>
            <person name="Pallen M.J."/>
        </authorList>
    </citation>
    <scope>NUCLEOTIDE SEQUENCE</scope>
    <source>
        <strain evidence="4">ChiBcec21-2208</strain>
    </source>
</reference>
<feature type="transmembrane region" description="Helical" evidence="2">
    <location>
        <begin position="67"/>
        <end position="88"/>
    </location>
</feature>
<dbReference type="EMBL" id="DYVE01000250">
    <property type="protein sequence ID" value="HJG28895.1"/>
    <property type="molecule type" value="Genomic_DNA"/>
</dbReference>
<feature type="transmembrane region" description="Helical" evidence="2">
    <location>
        <begin position="168"/>
        <end position="195"/>
    </location>
</feature>
<feature type="transmembrane region" description="Helical" evidence="2">
    <location>
        <begin position="201"/>
        <end position="228"/>
    </location>
</feature>
<evidence type="ECO:0000313" key="4">
    <source>
        <dbReference type="EMBL" id="HJG28895.1"/>
    </source>
</evidence>
<evidence type="ECO:0000259" key="3">
    <source>
        <dbReference type="Pfam" id="PF13248"/>
    </source>
</evidence>
<keyword evidence="2" id="KW-0472">Membrane</keyword>
<keyword evidence="2" id="KW-0812">Transmembrane</keyword>
<organism evidence="4 5">
    <name type="scientific">Subdoligranulum variabile</name>
    <dbReference type="NCBI Taxonomy" id="214851"/>
    <lineage>
        <taxon>Bacteria</taxon>
        <taxon>Bacillati</taxon>
        <taxon>Bacillota</taxon>
        <taxon>Clostridia</taxon>
        <taxon>Eubacteriales</taxon>
        <taxon>Oscillospiraceae</taxon>
        <taxon>Subdoligranulum</taxon>
    </lineage>
</organism>
<accession>A0A921IK78</accession>
<feature type="transmembrane region" description="Helical" evidence="2">
    <location>
        <begin position="274"/>
        <end position="294"/>
    </location>
</feature>
<sequence>MICPRCGKPAEEGMNHCPYCGAPLQQDSQQASTPRYTAAPTPGPAPAGNSAEPPVIQLMRRMARSPYFLVPAIGFTCMVAFNLAAGLFNASPAVLESYLAPLYAYSNDAQMASIADTLSVVLTASAGGALLGQIPAILVAVSIWMMYATAVNESGKPLQTAGLTIIRVLQIISLVLVCLTALLIVVIFGLVFVGLGQFDDAGAAMAVMAVVLVLIAVIFALDIVYYVKLVGLLNNLRQTIWTGTPQGKISSYVAVLSILGGVVSLGTFLTGNVFSGLAGVASAVSGIGFGIFLFQYRDQLRALEPQNAAMPDAYSYEYRS</sequence>
<dbReference type="InterPro" id="IPR059113">
    <property type="entry name" value="Znf_ribbon"/>
</dbReference>
<reference evidence="4" key="2">
    <citation type="submission" date="2021-09" db="EMBL/GenBank/DDBJ databases">
        <authorList>
            <person name="Gilroy R."/>
        </authorList>
    </citation>
    <scope>NUCLEOTIDE SEQUENCE</scope>
    <source>
        <strain evidence="4">ChiBcec21-2208</strain>
    </source>
</reference>
<evidence type="ECO:0000256" key="2">
    <source>
        <dbReference type="SAM" id="Phobius"/>
    </source>
</evidence>
<feature type="transmembrane region" description="Helical" evidence="2">
    <location>
        <begin position="249"/>
        <end position="268"/>
    </location>
</feature>
<evidence type="ECO:0000256" key="1">
    <source>
        <dbReference type="SAM" id="MobiDB-lite"/>
    </source>
</evidence>
<feature type="transmembrane region" description="Helical" evidence="2">
    <location>
        <begin position="126"/>
        <end position="147"/>
    </location>
</feature>
<dbReference type="Pfam" id="PF13248">
    <property type="entry name" value="Zn_ribbon_3"/>
    <property type="match status" value="1"/>
</dbReference>
<comment type="caution">
    <text evidence="4">The sequence shown here is derived from an EMBL/GenBank/DDBJ whole genome shotgun (WGS) entry which is preliminary data.</text>
</comment>
<name>A0A921IK78_9FIRM</name>
<proteinExistence type="predicted"/>
<keyword evidence="2" id="KW-1133">Transmembrane helix</keyword>